<dbReference type="GO" id="GO:0080120">
    <property type="term" value="P:CAAX-box protein maturation"/>
    <property type="evidence" value="ECO:0007669"/>
    <property type="project" value="UniProtKB-ARBA"/>
</dbReference>
<reference evidence="3 4" key="1">
    <citation type="submission" date="2020-08" db="EMBL/GenBank/DDBJ databases">
        <title>Description of novel Flavobacterium F-392 isolate.</title>
        <authorList>
            <person name="Saticioglu I.B."/>
            <person name="Duman M."/>
            <person name="Altun S."/>
        </authorList>
    </citation>
    <scope>NUCLEOTIDE SEQUENCE [LARGE SCALE GENOMIC DNA]</scope>
    <source>
        <strain evidence="3 4">F-392</strain>
    </source>
</reference>
<proteinExistence type="predicted"/>
<keyword evidence="3" id="KW-0645">Protease</keyword>
<evidence type="ECO:0000256" key="1">
    <source>
        <dbReference type="SAM" id="Phobius"/>
    </source>
</evidence>
<dbReference type="PANTHER" id="PTHR39430">
    <property type="entry name" value="MEMBRANE-ASSOCIATED PROTEASE-RELATED"/>
    <property type="match status" value="1"/>
</dbReference>
<sequence length="160" mass="17812">MGFFLLLISTLVQVSTEEIIFRGWFLPVLNVKLGVVKAIIISSIVFGLIHACTNLSFLAVFNLTLYGTFLALYAILDNSIWGVCAWHTFWNWSERTLFGLIENGASKGDGFLLNAKITGNKFLTGGEAGSNGSFFLTIILLIGIFYLTFKLNKKELLKLY</sequence>
<gene>
    <name evidence="3" type="ORF">H8R25_17860</name>
</gene>
<feature type="transmembrane region" description="Helical" evidence="1">
    <location>
        <begin position="132"/>
        <end position="149"/>
    </location>
</feature>
<name>A0A923SGZ4_9FLAO</name>
<organism evidence="3 4">
    <name type="scientific">Flavobacterium muglaense</name>
    <dbReference type="NCBI Taxonomy" id="2764716"/>
    <lineage>
        <taxon>Bacteria</taxon>
        <taxon>Pseudomonadati</taxon>
        <taxon>Bacteroidota</taxon>
        <taxon>Flavobacteriia</taxon>
        <taxon>Flavobacteriales</taxon>
        <taxon>Flavobacteriaceae</taxon>
        <taxon>Flavobacterium</taxon>
    </lineage>
</organism>
<dbReference type="Proteomes" id="UP000641454">
    <property type="component" value="Unassembled WGS sequence"/>
</dbReference>
<dbReference type="PANTHER" id="PTHR39430:SF1">
    <property type="entry name" value="PROTEASE"/>
    <property type="match status" value="1"/>
</dbReference>
<evidence type="ECO:0000313" key="3">
    <source>
        <dbReference type="EMBL" id="MBC5846282.1"/>
    </source>
</evidence>
<comment type="caution">
    <text evidence="3">The sequence shown here is derived from an EMBL/GenBank/DDBJ whole genome shotgun (WGS) entry which is preliminary data.</text>
</comment>
<dbReference type="Pfam" id="PF02517">
    <property type="entry name" value="Rce1-like"/>
    <property type="match status" value="1"/>
</dbReference>
<dbReference type="RefSeq" id="WP_187021798.1">
    <property type="nucleotide sequence ID" value="NZ_JACRUK010000100.1"/>
</dbReference>
<keyword evidence="3" id="KW-0378">Hydrolase</keyword>
<accession>A0A923SGZ4</accession>
<evidence type="ECO:0000259" key="2">
    <source>
        <dbReference type="Pfam" id="PF02517"/>
    </source>
</evidence>
<dbReference type="InterPro" id="IPR003675">
    <property type="entry name" value="Rce1/LyrA-like_dom"/>
</dbReference>
<protein>
    <submittedName>
        <fullName evidence="3">CPBP family intramembrane metalloprotease</fullName>
    </submittedName>
</protein>
<keyword evidence="3" id="KW-0482">Metalloprotease</keyword>
<dbReference type="GO" id="GO:0008237">
    <property type="term" value="F:metallopeptidase activity"/>
    <property type="evidence" value="ECO:0007669"/>
    <property type="project" value="UniProtKB-KW"/>
</dbReference>
<dbReference type="AlphaFoldDB" id="A0A923SGZ4"/>
<dbReference type="GO" id="GO:0004175">
    <property type="term" value="F:endopeptidase activity"/>
    <property type="evidence" value="ECO:0007669"/>
    <property type="project" value="UniProtKB-ARBA"/>
</dbReference>
<keyword evidence="4" id="KW-1185">Reference proteome</keyword>
<keyword evidence="1" id="KW-0472">Membrane</keyword>
<feature type="domain" description="CAAX prenyl protease 2/Lysostaphin resistance protein A-like" evidence="2">
    <location>
        <begin position="3"/>
        <end position="92"/>
    </location>
</feature>
<keyword evidence="1" id="KW-0812">Transmembrane</keyword>
<evidence type="ECO:0000313" key="4">
    <source>
        <dbReference type="Proteomes" id="UP000641454"/>
    </source>
</evidence>
<keyword evidence="1" id="KW-1133">Transmembrane helix</keyword>
<dbReference type="EMBL" id="JACRUL010000101">
    <property type="protein sequence ID" value="MBC5846282.1"/>
    <property type="molecule type" value="Genomic_DNA"/>
</dbReference>